<gene>
    <name evidence="2" type="ORF">SDC9_90372</name>
</gene>
<evidence type="ECO:0000313" key="2">
    <source>
        <dbReference type="EMBL" id="MPM43695.1"/>
    </source>
</evidence>
<evidence type="ECO:0000256" key="1">
    <source>
        <dbReference type="SAM" id="MobiDB-lite"/>
    </source>
</evidence>
<dbReference type="EMBL" id="VSSQ01010200">
    <property type="protein sequence ID" value="MPM43695.1"/>
    <property type="molecule type" value="Genomic_DNA"/>
</dbReference>
<accession>A0A644ZS38</accession>
<protein>
    <submittedName>
        <fullName evidence="2">Uncharacterized protein</fullName>
    </submittedName>
</protein>
<dbReference type="AlphaFoldDB" id="A0A644ZS38"/>
<proteinExistence type="predicted"/>
<name>A0A644ZS38_9ZZZZ</name>
<organism evidence="2">
    <name type="scientific">bioreactor metagenome</name>
    <dbReference type="NCBI Taxonomy" id="1076179"/>
    <lineage>
        <taxon>unclassified sequences</taxon>
        <taxon>metagenomes</taxon>
        <taxon>ecological metagenomes</taxon>
    </lineage>
</organism>
<reference evidence="2" key="1">
    <citation type="submission" date="2019-08" db="EMBL/GenBank/DDBJ databases">
        <authorList>
            <person name="Kucharzyk K."/>
            <person name="Murdoch R.W."/>
            <person name="Higgins S."/>
            <person name="Loffler F."/>
        </authorList>
    </citation>
    <scope>NUCLEOTIDE SEQUENCE</scope>
</reference>
<sequence length="227" mass="24294">MSAVALLHRRHAAQICPDGVRILARDLRIAGVGERRIQQSPILGPPVVHGAPELGGAPLPHARGGMRGEIGRENDAERRLDGPPARKRSAARHGMAGHAVADARQILAARHQRGRHLHRFRHFKWLLAQPIQIRHGRTARNRQQRQRADKAKGTALHFAASTAPQRSGMGVASAATGLPPLGTGWAASQADTALTSSGRSCLATVAMQSGDSACRLPDCQAPICPFR</sequence>
<comment type="caution">
    <text evidence="2">The sequence shown here is derived from an EMBL/GenBank/DDBJ whole genome shotgun (WGS) entry which is preliminary data.</text>
</comment>
<feature type="compositionally biased region" description="Basic and acidic residues" evidence="1">
    <location>
        <begin position="69"/>
        <end position="81"/>
    </location>
</feature>
<feature type="region of interest" description="Disordered" evidence="1">
    <location>
        <begin position="54"/>
        <end position="94"/>
    </location>
</feature>